<keyword evidence="10" id="KW-0862">Zinc</keyword>
<evidence type="ECO:0000256" key="1">
    <source>
        <dbReference type="ARBA" id="ARBA00000900"/>
    </source>
</evidence>
<sequence>MMAFNHRKMLFPCLHIKDLNICFQQYYPPPPPPPPPPPRQRELSLLLPTSICVAVSVLLFLFLAIFLYLYITQQRRTSAATVTPGDTTRWEDEEETEEGEFSDLHHVWQIPTVGLHRSEINSITVVGFKKGEGIIDGTECSVCLNEFEEDESLRLLPKCSHAFHINCIDTWLLSHKTCPLCRASALLTGPPPHQETETNHQPDSESNNDLSGRQESSRSRNHNTLPRAHSDLANHCGSTRVENVRRSSSIGGSLSLCDVTNTASRSERQFHTSFSTTNLFSSSRRSRNQEPGLPDRMPPPASGYTA</sequence>
<evidence type="ECO:0000259" key="17">
    <source>
        <dbReference type="PROSITE" id="PS50089"/>
    </source>
</evidence>
<evidence type="ECO:0000256" key="10">
    <source>
        <dbReference type="ARBA" id="ARBA00022833"/>
    </source>
</evidence>
<dbReference type="UniPathway" id="UPA00143"/>
<dbReference type="PANTHER" id="PTHR46913">
    <property type="entry name" value="RING-H2 FINGER PROTEIN ATL16"/>
    <property type="match status" value="1"/>
</dbReference>
<evidence type="ECO:0000256" key="4">
    <source>
        <dbReference type="ARBA" id="ARBA00012483"/>
    </source>
</evidence>
<evidence type="ECO:0000256" key="13">
    <source>
        <dbReference type="ARBA" id="ARBA00024209"/>
    </source>
</evidence>
<dbReference type="OrthoDB" id="9984778at2759"/>
<dbReference type="InterPro" id="IPR013083">
    <property type="entry name" value="Znf_RING/FYVE/PHD"/>
</dbReference>
<evidence type="ECO:0000256" key="3">
    <source>
        <dbReference type="ARBA" id="ARBA00004906"/>
    </source>
</evidence>
<comment type="pathway">
    <text evidence="3">Protein modification; protein ubiquitination.</text>
</comment>
<keyword evidence="9" id="KW-0833">Ubl conjugation pathway</keyword>
<feature type="domain" description="RING-type" evidence="17">
    <location>
        <begin position="140"/>
        <end position="182"/>
    </location>
</feature>
<reference evidence="19" key="1">
    <citation type="journal article" date="2013" name="Nat. Genet.">
        <title>The Capsella rubella genome and the genomic consequences of rapid mating system evolution.</title>
        <authorList>
            <person name="Slotte T."/>
            <person name="Hazzouri K.M."/>
            <person name="Agren J.A."/>
            <person name="Koenig D."/>
            <person name="Maumus F."/>
            <person name="Guo Y.L."/>
            <person name="Steige K."/>
            <person name="Platts A.E."/>
            <person name="Escobar J.S."/>
            <person name="Newman L.K."/>
            <person name="Wang W."/>
            <person name="Mandakova T."/>
            <person name="Vello E."/>
            <person name="Smith L.M."/>
            <person name="Henz S.R."/>
            <person name="Steffen J."/>
            <person name="Takuno S."/>
            <person name="Brandvain Y."/>
            <person name="Coop G."/>
            <person name="Andolfatto P."/>
            <person name="Hu T.T."/>
            <person name="Blanchette M."/>
            <person name="Clark R.M."/>
            <person name="Quesneville H."/>
            <person name="Nordborg M."/>
            <person name="Gaut B.S."/>
            <person name="Lysak M.A."/>
            <person name="Jenkins J."/>
            <person name="Grimwood J."/>
            <person name="Chapman J."/>
            <person name="Prochnik S."/>
            <person name="Shu S."/>
            <person name="Rokhsar D."/>
            <person name="Schmutz J."/>
            <person name="Weigel D."/>
            <person name="Wright S.I."/>
        </authorList>
    </citation>
    <scope>NUCLEOTIDE SEQUENCE [LARGE SCALE GENOMIC DNA]</scope>
    <source>
        <strain evidence="19">cv. Monte Gargano</strain>
    </source>
</reference>
<dbReference type="PANTHER" id="PTHR46913:SF19">
    <property type="entry name" value="RING-TYPE E3 UBIQUITIN TRANSFERASE"/>
    <property type="match status" value="1"/>
</dbReference>
<evidence type="ECO:0000256" key="5">
    <source>
        <dbReference type="ARBA" id="ARBA00022679"/>
    </source>
</evidence>
<dbReference type="AlphaFoldDB" id="R0HEZ5"/>
<dbReference type="PROSITE" id="PS50089">
    <property type="entry name" value="ZF_RING_2"/>
    <property type="match status" value="1"/>
</dbReference>
<evidence type="ECO:0000256" key="16">
    <source>
        <dbReference type="SAM" id="Phobius"/>
    </source>
</evidence>
<evidence type="ECO:0000256" key="11">
    <source>
        <dbReference type="ARBA" id="ARBA00022989"/>
    </source>
</evidence>
<evidence type="ECO:0000256" key="2">
    <source>
        <dbReference type="ARBA" id="ARBA00004167"/>
    </source>
</evidence>
<dbReference type="Gene3D" id="3.30.40.10">
    <property type="entry name" value="Zinc/RING finger domain, C3HC4 (zinc finger)"/>
    <property type="match status" value="1"/>
</dbReference>
<dbReference type="InterPro" id="IPR001841">
    <property type="entry name" value="Znf_RING"/>
</dbReference>
<dbReference type="GO" id="GO:0016020">
    <property type="term" value="C:membrane"/>
    <property type="evidence" value="ECO:0007669"/>
    <property type="project" value="UniProtKB-SubCell"/>
</dbReference>
<dbReference type="Proteomes" id="UP000029121">
    <property type="component" value="Unassembled WGS sequence"/>
</dbReference>
<dbReference type="Pfam" id="PF13639">
    <property type="entry name" value="zf-RING_2"/>
    <property type="match status" value="1"/>
</dbReference>
<keyword evidence="5" id="KW-0808">Transferase</keyword>
<feature type="compositionally biased region" description="Polar residues" evidence="15">
    <location>
        <begin position="204"/>
        <end position="214"/>
    </location>
</feature>
<dbReference type="SMART" id="SM00184">
    <property type="entry name" value="RING"/>
    <property type="match status" value="1"/>
</dbReference>
<accession>R0HEZ5</accession>
<evidence type="ECO:0000256" key="14">
    <source>
        <dbReference type="PROSITE-ProRule" id="PRU00175"/>
    </source>
</evidence>
<keyword evidence="7" id="KW-0479">Metal-binding</keyword>
<dbReference type="KEGG" id="crb:17883238"/>
<dbReference type="SUPFAM" id="SSF101447">
    <property type="entry name" value="Formin homology 2 domain (FH2 domain)"/>
    <property type="match status" value="1"/>
</dbReference>
<evidence type="ECO:0000256" key="7">
    <source>
        <dbReference type="ARBA" id="ARBA00022723"/>
    </source>
</evidence>
<dbReference type="FunFam" id="3.30.40.10:FF:000187">
    <property type="entry name" value="E3 ubiquitin-protein ligase ATL6"/>
    <property type="match status" value="1"/>
</dbReference>
<keyword evidence="11 16" id="KW-1133">Transmembrane helix</keyword>
<feature type="compositionally biased region" description="Low complexity" evidence="15">
    <location>
        <begin position="271"/>
        <end position="283"/>
    </location>
</feature>
<dbReference type="eggNOG" id="KOG0800">
    <property type="taxonomic scope" value="Eukaryota"/>
</dbReference>
<evidence type="ECO:0000256" key="12">
    <source>
        <dbReference type="ARBA" id="ARBA00023136"/>
    </source>
</evidence>
<proteinExistence type="inferred from homology"/>
<feature type="compositionally biased region" description="Pro residues" evidence="15">
    <location>
        <begin position="296"/>
        <end position="306"/>
    </location>
</feature>
<dbReference type="CDD" id="cd16461">
    <property type="entry name" value="RING-H2_EL5-like"/>
    <property type="match status" value="1"/>
</dbReference>
<dbReference type="EMBL" id="KB870810">
    <property type="protein sequence ID" value="EOA22358.1"/>
    <property type="molecule type" value="Genomic_DNA"/>
</dbReference>
<dbReference type="SUPFAM" id="SSF57850">
    <property type="entry name" value="RING/U-box"/>
    <property type="match status" value="1"/>
</dbReference>
<dbReference type="GO" id="GO:0008270">
    <property type="term" value="F:zinc ion binding"/>
    <property type="evidence" value="ECO:0007669"/>
    <property type="project" value="UniProtKB-KW"/>
</dbReference>
<evidence type="ECO:0000313" key="19">
    <source>
        <dbReference type="Proteomes" id="UP000029121"/>
    </source>
</evidence>
<evidence type="ECO:0000256" key="9">
    <source>
        <dbReference type="ARBA" id="ARBA00022786"/>
    </source>
</evidence>
<gene>
    <name evidence="18" type="ORF">CARUB_v10002980mg</name>
</gene>
<evidence type="ECO:0000313" key="18">
    <source>
        <dbReference type="EMBL" id="EOA22358.1"/>
    </source>
</evidence>
<keyword evidence="12 16" id="KW-0472">Membrane</keyword>
<protein>
    <recommendedName>
        <fullName evidence="4">RING-type E3 ubiquitin transferase</fullName>
        <ecNumber evidence="4">2.3.2.27</ecNumber>
    </recommendedName>
</protein>
<feature type="compositionally biased region" description="Basic and acidic residues" evidence="15">
    <location>
        <begin position="194"/>
        <end position="203"/>
    </location>
</feature>
<dbReference type="STRING" id="81985.R0HEZ5"/>
<evidence type="ECO:0000256" key="8">
    <source>
        <dbReference type="ARBA" id="ARBA00022771"/>
    </source>
</evidence>
<dbReference type="GO" id="GO:0061630">
    <property type="term" value="F:ubiquitin protein ligase activity"/>
    <property type="evidence" value="ECO:0007669"/>
    <property type="project" value="UniProtKB-EC"/>
</dbReference>
<feature type="region of interest" description="Disordered" evidence="15">
    <location>
        <begin position="268"/>
        <end position="306"/>
    </location>
</feature>
<dbReference type="EC" id="2.3.2.27" evidence="4"/>
<feature type="transmembrane region" description="Helical" evidence="16">
    <location>
        <begin position="45"/>
        <end position="71"/>
    </location>
</feature>
<comment type="similarity">
    <text evidence="13">Belongs to the RING-type zinc finger family. ATL subfamily.</text>
</comment>
<keyword evidence="6 16" id="KW-0812">Transmembrane</keyword>
<keyword evidence="19" id="KW-1185">Reference proteome</keyword>
<dbReference type="GO" id="GO:0016567">
    <property type="term" value="P:protein ubiquitination"/>
    <property type="evidence" value="ECO:0007669"/>
    <property type="project" value="UniProtKB-UniPathway"/>
</dbReference>
<comment type="catalytic activity">
    <reaction evidence="1">
        <text>S-ubiquitinyl-[E2 ubiquitin-conjugating enzyme]-L-cysteine + [acceptor protein]-L-lysine = [E2 ubiquitin-conjugating enzyme]-L-cysteine + N(6)-ubiquitinyl-[acceptor protein]-L-lysine.</text>
        <dbReference type="EC" id="2.3.2.27"/>
    </reaction>
</comment>
<name>R0HEZ5_9BRAS</name>
<feature type="region of interest" description="Disordered" evidence="15">
    <location>
        <begin position="189"/>
        <end position="244"/>
    </location>
</feature>
<dbReference type="InterPro" id="IPR044600">
    <property type="entry name" value="ATL1/ATL16-like"/>
</dbReference>
<evidence type="ECO:0000256" key="15">
    <source>
        <dbReference type="SAM" id="MobiDB-lite"/>
    </source>
</evidence>
<keyword evidence="8 14" id="KW-0863">Zinc-finger</keyword>
<evidence type="ECO:0000256" key="6">
    <source>
        <dbReference type="ARBA" id="ARBA00022692"/>
    </source>
</evidence>
<comment type="subcellular location">
    <subcellularLocation>
        <location evidence="2">Membrane</location>
        <topology evidence="2">Single-pass membrane protein</topology>
    </subcellularLocation>
</comment>
<organism evidence="18 19">
    <name type="scientific">Capsella rubella</name>
    <dbReference type="NCBI Taxonomy" id="81985"/>
    <lineage>
        <taxon>Eukaryota</taxon>
        <taxon>Viridiplantae</taxon>
        <taxon>Streptophyta</taxon>
        <taxon>Embryophyta</taxon>
        <taxon>Tracheophyta</taxon>
        <taxon>Spermatophyta</taxon>
        <taxon>Magnoliopsida</taxon>
        <taxon>eudicotyledons</taxon>
        <taxon>Gunneridae</taxon>
        <taxon>Pentapetalae</taxon>
        <taxon>rosids</taxon>
        <taxon>malvids</taxon>
        <taxon>Brassicales</taxon>
        <taxon>Brassicaceae</taxon>
        <taxon>Camelineae</taxon>
        <taxon>Capsella</taxon>
    </lineage>
</organism>